<dbReference type="InterPro" id="IPR036871">
    <property type="entry name" value="PX_dom_sf"/>
</dbReference>
<feature type="compositionally biased region" description="Low complexity" evidence="2">
    <location>
        <begin position="1082"/>
        <end position="1097"/>
    </location>
</feature>
<dbReference type="Pfam" id="PF00787">
    <property type="entry name" value="PX"/>
    <property type="match status" value="1"/>
</dbReference>
<feature type="region of interest" description="Disordered" evidence="2">
    <location>
        <begin position="798"/>
        <end position="847"/>
    </location>
</feature>
<dbReference type="OrthoDB" id="120967at2759"/>
<reference evidence="7" key="2">
    <citation type="submission" date="2021-01" db="EMBL/GenBank/DDBJ databases">
        <authorList>
            <person name="Schikora-Tamarit M.A."/>
        </authorList>
    </citation>
    <scope>NUCLEOTIDE SEQUENCE</scope>
    <source>
        <strain evidence="7">CBS2887</strain>
    </source>
</reference>
<evidence type="ECO:0000256" key="2">
    <source>
        <dbReference type="SAM" id="MobiDB-lite"/>
    </source>
</evidence>
<keyword evidence="3" id="KW-1133">Transmembrane helix</keyword>
<dbReference type="SMART" id="SM00312">
    <property type="entry name" value="PX"/>
    <property type="match status" value="1"/>
</dbReference>
<dbReference type="Proteomes" id="UP000774326">
    <property type="component" value="Unassembled WGS sequence"/>
</dbReference>
<dbReference type="PANTHER" id="PTHR22775">
    <property type="entry name" value="SORTING NEXIN"/>
    <property type="match status" value="1"/>
</dbReference>
<dbReference type="PROSITE" id="PS50195">
    <property type="entry name" value="PX"/>
    <property type="match status" value="1"/>
</dbReference>
<dbReference type="PROSITE" id="PS50132">
    <property type="entry name" value="RGS"/>
    <property type="match status" value="1"/>
</dbReference>
<name>A0A9P8TK32_WICPI</name>
<dbReference type="PROSITE" id="PS51207">
    <property type="entry name" value="PXA"/>
    <property type="match status" value="1"/>
</dbReference>
<feature type="domain" description="PX" evidence="5">
    <location>
        <begin position="935"/>
        <end position="1052"/>
    </location>
</feature>
<dbReference type="SMART" id="SM00313">
    <property type="entry name" value="PXA"/>
    <property type="match status" value="1"/>
</dbReference>
<evidence type="ECO:0000259" key="4">
    <source>
        <dbReference type="PROSITE" id="PS50132"/>
    </source>
</evidence>
<dbReference type="InterPro" id="IPR003114">
    <property type="entry name" value="Phox_assoc"/>
</dbReference>
<dbReference type="InterPro" id="IPR044926">
    <property type="entry name" value="RGS_subdomain_2"/>
</dbReference>
<feature type="compositionally biased region" description="Acidic residues" evidence="2">
    <location>
        <begin position="822"/>
        <end position="842"/>
    </location>
</feature>
<feature type="compositionally biased region" description="Basic and acidic residues" evidence="2">
    <location>
        <begin position="807"/>
        <end position="816"/>
    </location>
</feature>
<comment type="caution">
    <text evidence="7">The sequence shown here is derived from an EMBL/GenBank/DDBJ whole genome shotgun (WGS) entry which is preliminary data.</text>
</comment>
<keyword evidence="3" id="KW-0472">Membrane</keyword>
<feature type="transmembrane region" description="Helical" evidence="3">
    <location>
        <begin position="65"/>
        <end position="88"/>
    </location>
</feature>
<dbReference type="EMBL" id="JAEUBG010004534">
    <property type="protein sequence ID" value="KAH3681231.1"/>
    <property type="molecule type" value="Genomic_DNA"/>
</dbReference>
<evidence type="ECO:0000256" key="3">
    <source>
        <dbReference type="SAM" id="Phobius"/>
    </source>
</evidence>
<comment type="similarity">
    <text evidence="1">Belongs to the sorting nexin family.</text>
</comment>
<evidence type="ECO:0008006" key="9">
    <source>
        <dbReference type="Google" id="ProtNLM"/>
    </source>
</evidence>
<dbReference type="Pfam" id="PF08628">
    <property type="entry name" value="Nexin_C"/>
    <property type="match status" value="1"/>
</dbReference>
<accession>A0A9P8TK32</accession>
<dbReference type="InterPro" id="IPR016137">
    <property type="entry name" value="RGS"/>
</dbReference>
<feature type="region of interest" description="Disordered" evidence="2">
    <location>
        <begin position="1082"/>
        <end position="1102"/>
    </location>
</feature>
<evidence type="ECO:0000259" key="5">
    <source>
        <dbReference type="PROSITE" id="PS50195"/>
    </source>
</evidence>
<keyword evidence="3" id="KW-0812">Transmembrane</keyword>
<dbReference type="GO" id="GO:0035091">
    <property type="term" value="F:phosphatidylinositol binding"/>
    <property type="evidence" value="ECO:0007669"/>
    <property type="project" value="InterPro"/>
</dbReference>
<dbReference type="InterPro" id="IPR036305">
    <property type="entry name" value="RGS_sf"/>
</dbReference>
<dbReference type="InterPro" id="IPR001683">
    <property type="entry name" value="PX_dom"/>
</dbReference>
<reference evidence="7" key="1">
    <citation type="journal article" date="2021" name="Open Biol.">
        <title>Shared evolutionary footprints suggest mitochondrial oxidative damage underlies multiple complex I losses in fungi.</title>
        <authorList>
            <person name="Schikora-Tamarit M.A."/>
            <person name="Marcet-Houben M."/>
            <person name="Nosek J."/>
            <person name="Gabaldon T."/>
        </authorList>
    </citation>
    <scope>NUCLEOTIDE SEQUENCE</scope>
    <source>
        <strain evidence="7">CBS2887</strain>
    </source>
</reference>
<protein>
    <recommendedName>
        <fullName evidence="9">PX domain-containing protein</fullName>
    </recommendedName>
</protein>
<feature type="domain" description="RGS" evidence="4">
    <location>
        <begin position="515"/>
        <end position="583"/>
    </location>
</feature>
<dbReference type="Gene3D" id="1.10.167.10">
    <property type="entry name" value="Regulator of G-protein Signalling 4, domain 2"/>
    <property type="match status" value="1"/>
</dbReference>
<evidence type="ECO:0000313" key="8">
    <source>
        <dbReference type="Proteomes" id="UP000774326"/>
    </source>
</evidence>
<organism evidence="7 8">
    <name type="scientific">Wickerhamomyces pijperi</name>
    <name type="common">Yeast</name>
    <name type="synonym">Pichia pijperi</name>
    <dbReference type="NCBI Taxonomy" id="599730"/>
    <lineage>
        <taxon>Eukaryota</taxon>
        <taxon>Fungi</taxon>
        <taxon>Dikarya</taxon>
        <taxon>Ascomycota</taxon>
        <taxon>Saccharomycotina</taxon>
        <taxon>Saccharomycetes</taxon>
        <taxon>Phaffomycetales</taxon>
        <taxon>Wickerhamomycetaceae</taxon>
        <taxon>Wickerhamomyces</taxon>
    </lineage>
</organism>
<dbReference type="Pfam" id="PF02194">
    <property type="entry name" value="PXA"/>
    <property type="match status" value="2"/>
</dbReference>
<dbReference type="SUPFAM" id="SSF64268">
    <property type="entry name" value="PX domain"/>
    <property type="match status" value="1"/>
</dbReference>
<evidence type="ECO:0000256" key="1">
    <source>
        <dbReference type="ARBA" id="ARBA00010883"/>
    </source>
</evidence>
<evidence type="ECO:0000259" key="6">
    <source>
        <dbReference type="PROSITE" id="PS51207"/>
    </source>
</evidence>
<dbReference type="SUPFAM" id="SSF48097">
    <property type="entry name" value="Regulator of G-protein signaling, RGS"/>
    <property type="match status" value="1"/>
</dbReference>
<feature type="transmembrane region" description="Helical" evidence="3">
    <location>
        <begin position="42"/>
        <end position="60"/>
    </location>
</feature>
<sequence>MATGVESSTHDSIIDKRTLPLKSKTQAKKSKSTLHQEQHTQFLSYFGYTLLVLIVLNFIFKHFKYVLVVTILSISLVIIPIFAITLPFKENQLHQRHMIRDKFNRFWFCKTELRWQTQCKELQDDQIFVPTGDEIQSLAPLIDYVIRDFISSWFARISPDDKRFGYEVKKVMNAFVCQIEDRVQRLRYNDSSTSNNGGGGLEFTSFKATTATATDDSTMLDNDAISKILVLDLIPLVTKHFTNFVIAQDLVSGDKNGSGSSAELDLKIVKEYANNRKLHPFNTDSLKISSYNNDNELQQQHKKFARDRVTKILKILLPPSESDSKVVTVLLRELLTNALIVPLLQKLSDADFWNQTIVSLAGSMLMDREQVRELRQIIDEQYNTEKDSKGKKSKTEDELLHMKVSPSMKQPQFEKFIKQIELCDSLSVLKQLKYTVSVQISKTFKYENEPDIPTAAVPNNREKFLKYKRRLEIAKNIIDTRLTTLTNTTSTSDQSKRTSKMFTKPDLDAFINNLTLPQILNNPTSLSYFMEFMERRQRQVLLQFWITVNGIKDPLEDPYTTSEYESFTREDCDDIVDIYDRFFLKHQAILKISEDLKQDVSCFVDFMKLQDVKEVDLSTTLLDSNSTHYYTRARKAVLLLQMEVLRRMTERDLGDFKSYSLFLKLLESETFEQSLVWEVQQASINDGSDISNKIENAITDILSKASSDENRPVYSQVPTEDDFISKRSLKSPVKNAKPINEKSLDQLKFGSPVKRSEIFGDDEGENKLGFLNETKPLFSKLTASKERRRSSLFNFSEKEPLSNLDRSSSETEHDYHNTAFPEYEEDADEEEEEDEEEEDHEFSDEHDSIMESSFSNLLLADPEDLTQAITTLTNDIERLTHQSSLLDPLILKAELINNTTQLRLLKKSQSSYSREIEIKDLQKQQLIIQNNENSLFGQTELAINSYVTATDGDYIVYVIDVHKADKSWMIGRRFNQFYQLNEVLKKKYPSLLSGLSFPRKRMNYLILNFKQRQLIEERRGQLEIYMRRLLNIPEVCQDKEFRRFLTLDDYKPAANNSANDSSNGSILSNSISSLNFTNSSNEHLPASATNNATGSSSEPLDGSQINVHQVLEMRNELDSYNKTTTEHHRHQQVKRPSNESFIKPIIDLFLVLFQPTTTNNGDVSSNGTNILPSANIASSAASSNHNNGNSNIARTSSGSTWLRGRAIVLVLQQIFGSTIENYIKEKINSIVTGDNINQLIDRLTETFWPNGSTFQRSSEGSDDTSTSQLSEHEIKQESIKRFIQHRRDSAVLLEKLLNDTCSKIVGSASVKYACIRLHSMVQNQVLNVNLIYESIDLILERIFPELKQSGGYRQLEILVSQQQSTRQDITDGSDRFPVDVCTLSQSDIGLIVPELVDWCEGQFRTLNTNNSGRFLNVWNSADFLTVLVLESKLFVLLQQVDVFLDGLQVDLFLWSVHGNSTSDQPNHGGNKTRVATLNFDDKDSSSGGRGRLLHSVTVIDKRVQASVRTKRIFGTWNVVGNSGRNQSQRNVESRELVTSVGQLV</sequence>
<dbReference type="PANTHER" id="PTHR22775:SF3">
    <property type="entry name" value="SORTING NEXIN-13"/>
    <property type="match status" value="1"/>
</dbReference>
<proteinExistence type="inferred from homology"/>
<dbReference type="InterPro" id="IPR013937">
    <property type="entry name" value="Sorting_nexin_C"/>
</dbReference>
<dbReference type="Gene3D" id="3.30.1520.10">
    <property type="entry name" value="Phox-like domain"/>
    <property type="match status" value="1"/>
</dbReference>
<gene>
    <name evidence="7" type="ORF">WICPIJ_007814</name>
</gene>
<dbReference type="SMART" id="SM00315">
    <property type="entry name" value="RGS"/>
    <property type="match status" value="1"/>
</dbReference>
<keyword evidence="8" id="KW-1185">Reference proteome</keyword>
<feature type="domain" description="PXA" evidence="6">
    <location>
        <begin position="132"/>
        <end position="365"/>
    </location>
</feature>
<evidence type="ECO:0000313" key="7">
    <source>
        <dbReference type="EMBL" id="KAH3681231.1"/>
    </source>
</evidence>